<dbReference type="Pfam" id="PF07715">
    <property type="entry name" value="Plug"/>
    <property type="match status" value="1"/>
</dbReference>
<keyword evidence="4 11" id="KW-1134">Transmembrane beta strand</keyword>
<evidence type="ECO:0000256" key="3">
    <source>
        <dbReference type="ARBA" id="ARBA00022448"/>
    </source>
</evidence>
<keyword evidence="8 12" id="KW-0798">TonB box</keyword>
<comment type="subcellular location">
    <subcellularLocation>
        <location evidence="1 11">Cell outer membrane</location>
        <topology evidence="1 11">Multi-pass membrane protein</topology>
    </subcellularLocation>
</comment>
<keyword evidence="15" id="KW-0675">Receptor</keyword>
<feature type="signal peptide" evidence="13">
    <location>
        <begin position="1"/>
        <end position="41"/>
    </location>
</feature>
<protein>
    <submittedName>
        <fullName evidence="15">TonB-dependent receptor</fullName>
    </submittedName>
</protein>
<evidence type="ECO:0000256" key="12">
    <source>
        <dbReference type="RuleBase" id="RU003357"/>
    </source>
</evidence>
<dbReference type="InterPro" id="IPR039426">
    <property type="entry name" value="TonB-dep_rcpt-like"/>
</dbReference>
<evidence type="ECO:0000256" key="4">
    <source>
        <dbReference type="ARBA" id="ARBA00022452"/>
    </source>
</evidence>
<comment type="similarity">
    <text evidence="2 11 12">Belongs to the TonB-dependent receptor family.</text>
</comment>
<proteinExistence type="inferred from homology"/>
<dbReference type="OrthoDB" id="6046653at2"/>
<keyword evidence="13" id="KW-0732">Signal</keyword>
<dbReference type="InterPro" id="IPR012910">
    <property type="entry name" value="Plug_dom"/>
</dbReference>
<feature type="chain" id="PRO_5015565771" evidence="13">
    <location>
        <begin position="42"/>
        <end position="904"/>
    </location>
</feature>
<evidence type="ECO:0000256" key="6">
    <source>
        <dbReference type="ARBA" id="ARBA00022692"/>
    </source>
</evidence>
<dbReference type="InterPro" id="IPR036942">
    <property type="entry name" value="Beta-barrel_TonB_sf"/>
</dbReference>
<dbReference type="GO" id="GO:0015344">
    <property type="term" value="F:siderophore uptake transmembrane transporter activity"/>
    <property type="evidence" value="ECO:0007669"/>
    <property type="project" value="TreeGrafter"/>
</dbReference>
<reference evidence="15 16" key="1">
    <citation type="submission" date="2017-10" db="EMBL/GenBank/DDBJ databases">
        <title>Draft genome of two endophytic bacteria isolated from 'guarana' Paullinia cupana (Mart.) Ducke.</title>
        <authorList>
            <person name="Siqueira K.A."/>
            <person name="Liotti R.G."/>
            <person name="Mendes T.A."/>
            <person name="Soares M.A."/>
        </authorList>
    </citation>
    <scope>NUCLEOTIDE SEQUENCE [LARGE SCALE GENOMIC DNA]</scope>
    <source>
        <strain evidence="15 16">342</strain>
    </source>
</reference>
<keyword evidence="9 11" id="KW-0472">Membrane</keyword>
<dbReference type="PROSITE" id="PS52016">
    <property type="entry name" value="TONB_DEPENDENT_REC_3"/>
    <property type="match status" value="1"/>
</dbReference>
<keyword evidence="6 11" id="KW-0812">Transmembrane</keyword>
<accession>A0A2S9I7R1</accession>
<dbReference type="Gene3D" id="3.55.50.30">
    <property type="match status" value="1"/>
</dbReference>
<organism evidence="15 16">
    <name type="scientific">Pantoea coffeiphila</name>
    <dbReference type="NCBI Taxonomy" id="1465635"/>
    <lineage>
        <taxon>Bacteria</taxon>
        <taxon>Pseudomonadati</taxon>
        <taxon>Pseudomonadota</taxon>
        <taxon>Gammaproteobacteria</taxon>
        <taxon>Enterobacterales</taxon>
        <taxon>Erwiniaceae</taxon>
        <taxon>Pantoea</taxon>
    </lineage>
</organism>
<gene>
    <name evidence="15" type="ORF">CQW29_18890</name>
</gene>
<dbReference type="AlphaFoldDB" id="A0A2S9I7R1"/>
<feature type="domain" description="Secretin/TonB short N-terminal" evidence="14">
    <location>
        <begin position="68"/>
        <end position="119"/>
    </location>
</feature>
<sequence>MKSVKCKRAESRNGKKWLMAALFRTSAISLALMSMQQGAFAQTSPVSFNIPAGSLSGAIAEFGRQSGVQVSYPPEFAAGKQSAGVKGAVSSEAALGRILQGSGLSYQFVNSDSVTLVNGGAAANTSASASAADDSLLLGTITVTSRAGSDPADAPWQGASSRAHLSAEQVERFSGTSVGDFLSGIPGVLNGDGRNSGAVDVNIRGLQGQGRVPVLVDGASQETTVYQGYNGSTARTYIDPDFIGSVDIEKGASMGADSTGAVGGIVRMNTIGVKDILLPGHDFGVRLKGNFNTNSRSAPSPGTTGGLTNLGTYYSWDEFPSGFGDSSGTNRPSALKPTGGSGSIAIAGTTDAVDVLAAYAQRYNGNYFAGKRGGDDAHAVISGPTGPFGEVNVTDGNPLTAYRAGEEVLNTSRDTESWLLKGTFRFQDNQKFELGYSRYMTRYGNILGSQLMSYFNSQPYQGLLSTIDLATWTGRYSWKPEDSNLIDIKVDTFYSDVDNRVNSVFNSSGTLYPQYFWLASNRWGGNASNTSRFYSDIADVTWQYGGSFTRENVGLPDGVDEATMSGSRFGWRKEYSGFSTLEVKPLDWVTLSGNLRYSTFESFDRSPTLESPFTRKDHGWSPIFSLMVEPLDGFQAYGKYGSVLRSPSIFESITGPSFSVPTADNPVAPERNKSLEFGVNYLMDGVFLPDDKLRFHGAWFSNHIDNYITRGNIKRYTASGRENYQLGRMNLDYAEMRGIELSAQYDSGRVFGSVAWNHYTDIMFCAKDGVIHPAASRCAPGGLYNSFAQQQVPPKDTVTVNLGSRFLDSDLTVGTRISYIGSRFVEGLGADEGLGQVSGMYSIAPSDWKPYTLVDLYASYKLNQNATFDLSVDNLTDRYYVDALNTIPIPAPGRTVRGGVTLKF</sequence>
<dbReference type="RefSeq" id="WP_105594291.1">
    <property type="nucleotide sequence ID" value="NZ_PDET01000015.1"/>
</dbReference>
<dbReference type="Proteomes" id="UP000239181">
    <property type="component" value="Unassembled WGS sequence"/>
</dbReference>
<keyword evidence="5" id="KW-0406">Ion transport</keyword>
<dbReference type="InterPro" id="IPR037066">
    <property type="entry name" value="Plug_dom_sf"/>
</dbReference>
<dbReference type="Gene3D" id="2.40.170.20">
    <property type="entry name" value="TonB-dependent receptor, beta-barrel domain"/>
    <property type="match status" value="1"/>
</dbReference>
<keyword evidence="3 11" id="KW-0813">Transport</keyword>
<evidence type="ECO:0000256" key="2">
    <source>
        <dbReference type="ARBA" id="ARBA00009810"/>
    </source>
</evidence>
<dbReference type="SMART" id="SM00965">
    <property type="entry name" value="STN"/>
    <property type="match status" value="1"/>
</dbReference>
<evidence type="ECO:0000256" key="8">
    <source>
        <dbReference type="ARBA" id="ARBA00023077"/>
    </source>
</evidence>
<dbReference type="InterPro" id="IPR011662">
    <property type="entry name" value="Secretin/TonB_short_N"/>
</dbReference>
<dbReference type="PANTHER" id="PTHR30069">
    <property type="entry name" value="TONB-DEPENDENT OUTER MEMBRANE RECEPTOR"/>
    <property type="match status" value="1"/>
</dbReference>
<keyword evidence="16" id="KW-1185">Reference proteome</keyword>
<dbReference type="PANTHER" id="PTHR30069:SF41">
    <property type="entry name" value="HEME_HEMOPEXIN UTILIZATION PROTEIN C"/>
    <property type="match status" value="1"/>
</dbReference>
<keyword evidence="5" id="KW-0410">Iron transport</keyword>
<evidence type="ECO:0000256" key="13">
    <source>
        <dbReference type="SAM" id="SignalP"/>
    </source>
</evidence>
<dbReference type="Pfam" id="PF00593">
    <property type="entry name" value="TonB_dep_Rec_b-barrel"/>
    <property type="match status" value="1"/>
</dbReference>
<dbReference type="EMBL" id="PDET01000015">
    <property type="protein sequence ID" value="PRD13816.1"/>
    <property type="molecule type" value="Genomic_DNA"/>
</dbReference>
<evidence type="ECO:0000256" key="11">
    <source>
        <dbReference type="PROSITE-ProRule" id="PRU01360"/>
    </source>
</evidence>
<evidence type="ECO:0000256" key="9">
    <source>
        <dbReference type="ARBA" id="ARBA00023136"/>
    </source>
</evidence>
<name>A0A2S9I7R1_9GAMM</name>
<dbReference type="GO" id="GO:0044718">
    <property type="term" value="P:siderophore transmembrane transport"/>
    <property type="evidence" value="ECO:0007669"/>
    <property type="project" value="TreeGrafter"/>
</dbReference>
<evidence type="ECO:0000256" key="1">
    <source>
        <dbReference type="ARBA" id="ARBA00004571"/>
    </source>
</evidence>
<keyword evidence="7" id="KW-0408">Iron</keyword>
<dbReference type="Gene3D" id="2.170.130.10">
    <property type="entry name" value="TonB-dependent receptor, plug domain"/>
    <property type="match status" value="1"/>
</dbReference>
<evidence type="ECO:0000256" key="5">
    <source>
        <dbReference type="ARBA" id="ARBA00022496"/>
    </source>
</evidence>
<dbReference type="Pfam" id="PF07660">
    <property type="entry name" value="STN"/>
    <property type="match status" value="1"/>
</dbReference>
<evidence type="ECO:0000259" key="14">
    <source>
        <dbReference type="SMART" id="SM00965"/>
    </source>
</evidence>
<evidence type="ECO:0000256" key="10">
    <source>
        <dbReference type="ARBA" id="ARBA00023237"/>
    </source>
</evidence>
<evidence type="ECO:0000313" key="15">
    <source>
        <dbReference type="EMBL" id="PRD13816.1"/>
    </source>
</evidence>
<evidence type="ECO:0000313" key="16">
    <source>
        <dbReference type="Proteomes" id="UP000239181"/>
    </source>
</evidence>
<dbReference type="GO" id="GO:0009279">
    <property type="term" value="C:cell outer membrane"/>
    <property type="evidence" value="ECO:0007669"/>
    <property type="project" value="UniProtKB-SubCell"/>
</dbReference>
<dbReference type="SUPFAM" id="SSF56935">
    <property type="entry name" value="Porins"/>
    <property type="match status" value="1"/>
</dbReference>
<comment type="caution">
    <text evidence="15">The sequence shown here is derived from an EMBL/GenBank/DDBJ whole genome shotgun (WGS) entry which is preliminary data.</text>
</comment>
<dbReference type="InterPro" id="IPR000531">
    <property type="entry name" value="Beta-barrel_TonB"/>
</dbReference>
<keyword evidence="10 11" id="KW-0998">Cell outer membrane</keyword>
<evidence type="ECO:0000256" key="7">
    <source>
        <dbReference type="ARBA" id="ARBA00023004"/>
    </source>
</evidence>